<proteinExistence type="predicted"/>
<dbReference type="InterPro" id="IPR035965">
    <property type="entry name" value="PAS-like_dom_sf"/>
</dbReference>
<reference evidence="10" key="1">
    <citation type="submission" date="2023-07" db="EMBL/GenBank/DDBJ databases">
        <title>Dyadobacter sp. nov 'subterranea' isolated from contaminted grondwater.</title>
        <authorList>
            <person name="Szabo I."/>
            <person name="Al-Omari J."/>
            <person name="Szerdahelyi S.G."/>
            <person name="Rado J."/>
        </authorList>
    </citation>
    <scope>NUCLEOTIDE SEQUENCE [LARGE SCALE GENOMIC DNA]</scope>
    <source>
        <strain evidence="10">UP-52</strain>
    </source>
</reference>
<comment type="caution">
    <text evidence="9">The sequence shown here is derived from an EMBL/GenBank/DDBJ whole genome shotgun (WGS) entry which is preliminary data.</text>
</comment>
<accession>A0ABR9WDH4</accession>
<feature type="domain" description="PAC" evidence="8">
    <location>
        <begin position="340"/>
        <end position="392"/>
    </location>
</feature>
<dbReference type="InterPro" id="IPR013655">
    <property type="entry name" value="PAS_fold_3"/>
</dbReference>
<dbReference type="SUPFAM" id="SSF47384">
    <property type="entry name" value="Homodimeric domain of signal transducing histidine kinase"/>
    <property type="match status" value="1"/>
</dbReference>
<dbReference type="SMART" id="SM00086">
    <property type="entry name" value="PAC"/>
    <property type="match status" value="4"/>
</dbReference>
<gene>
    <name evidence="9" type="ORF">IEE83_16705</name>
</gene>
<dbReference type="PRINTS" id="PR00344">
    <property type="entry name" value="BCTRLSENSOR"/>
</dbReference>
<dbReference type="SMART" id="SM00091">
    <property type="entry name" value="PAS"/>
    <property type="match status" value="3"/>
</dbReference>
<feature type="domain" description="PAC" evidence="8">
    <location>
        <begin position="480"/>
        <end position="532"/>
    </location>
</feature>
<dbReference type="PANTHER" id="PTHR43304:SF1">
    <property type="entry name" value="PAC DOMAIN-CONTAINING PROTEIN"/>
    <property type="match status" value="1"/>
</dbReference>
<dbReference type="Pfam" id="PF08447">
    <property type="entry name" value="PAS_3"/>
    <property type="match status" value="2"/>
</dbReference>
<dbReference type="PANTHER" id="PTHR43304">
    <property type="entry name" value="PHYTOCHROME-LIKE PROTEIN CPH1"/>
    <property type="match status" value="1"/>
</dbReference>
<dbReference type="InterPro" id="IPR036890">
    <property type="entry name" value="HATPase_C_sf"/>
</dbReference>
<dbReference type="SUPFAM" id="SSF55874">
    <property type="entry name" value="ATPase domain of HSP90 chaperone/DNA topoisomerase II/histidine kinase"/>
    <property type="match status" value="1"/>
</dbReference>
<keyword evidence="5" id="KW-0418">Kinase</keyword>
<dbReference type="InterPro" id="IPR036097">
    <property type="entry name" value="HisK_dim/P_sf"/>
</dbReference>
<evidence type="ECO:0000313" key="9">
    <source>
        <dbReference type="EMBL" id="MBE9463530.1"/>
    </source>
</evidence>
<dbReference type="Gene3D" id="1.10.287.130">
    <property type="match status" value="1"/>
</dbReference>
<evidence type="ECO:0000259" key="6">
    <source>
        <dbReference type="PROSITE" id="PS50109"/>
    </source>
</evidence>
<name>A0ABR9WDH4_9BACT</name>
<dbReference type="PROSITE" id="PS50112">
    <property type="entry name" value="PAS"/>
    <property type="match status" value="2"/>
</dbReference>
<dbReference type="PROSITE" id="PS50109">
    <property type="entry name" value="HIS_KIN"/>
    <property type="match status" value="1"/>
</dbReference>
<dbReference type="Pfam" id="PF13426">
    <property type="entry name" value="PAS_9"/>
    <property type="match status" value="1"/>
</dbReference>
<dbReference type="InterPro" id="IPR000700">
    <property type="entry name" value="PAS-assoc_C"/>
</dbReference>
<comment type="catalytic activity">
    <reaction evidence="1">
        <text>ATP + protein L-histidine = ADP + protein N-phospho-L-histidine.</text>
        <dbReference type="EC" id="2.7.13.3"/>
    </reaction>
</comment>
<evidence type="ECO:0000256" key="3">
    <source>
        <dbReference type="ARBA" id="ARBA00022553"/>
    </source>
</evidence>
<feature type="domain" description="PAS" evidence="7">
    <location>
        <begin position="266"/>
        <end position="336"/>
    </location>
</feature>
<evidence type="ECO:0000256" key="1">
    <source>
        <dbReference type="ARBA" id="ARBA00000085"/>
    </source>
</evidence>
<sequence length="769" mass="87196">MAENLHERISRLENIIKASELGTWEWNIQTNEVIYNEHWAAILGYRLEELMPVVKDRWQKLIYPDDLISSVAALDDHLNGKTSLYQTEVRLRHKSGHWVWVLDKGKIVSRNSEGKPERMMCSHQDISGRKRSELLLAQYKELLQITKQAALIGSWELDLRLMKVSWSVVTGKIHQAPSGYNPGFHDLKKFYSRAGNALQIVTAINKAKKKAKTFDLEFQILTHLGNLKWVRLIGVPFYENNKCIRISGLVQDIDQKNKIIADLALQEEQFRQTFEHAANGMALLSLAGKWLRVNKSLCELLGYSQDELLKLTFQDITYEDDLDEDLGLVKELLDGRIKNYNMEKRYLHKNGSIVWVLLSVSMVRSDRGEPLHFISQINNITERKLLELRLQKTNDRLKAILDASTQVGIIETHLNGTIEIFNVGAENLLGYSENELVGKKTPEIFYSEQQLLERVVSENLNAVPKGFELLVGSVDSSNFDTREWTFIRKDASEFSASVTVTTVRDYLGIPKGYLFVFFDMSQLKEAETNVKSLLDMAQHQNRRLLDFANIVSHNLRSNAGNISMLLELLRNEFPQAADNEYYPMLEKATNNLLSTIGNLKDIVSVNYSSEKNAASLNVLKFVEQCMANLSAFILESGTMVSLEISKDINVTGTASYLESILINLLSNAIKYRAANRPLHIDVLARTTGSFVEICIRDNGRGIDLKKYGDKVFGLYRTFHGNQDAQGIGLFITKSQIEAMGGTINLISEPEVGTTFTITLFNADKVMSSH</sequence>
<dbReference type="EMBL" id="JACYGY010000001">
    <property type="protein sequence ID" value="MBE9463530.1"/>
    <property type="molecule type" value="Genomic_DNA"/>
</dbReference>
<organism evidence="9 10">
    <name type="scientific">Dyadobacter subterraneus</name>
    <dbReference type="NCBI Taxonomy" id="2773304"/>
    <lineage>
        <taxon>Bacteria</taxon>
        <taxon>Pseudomonadati</taxon>
        <taxon>Bacteroidota</taxon>
        <taxon>Cytophagia</taxon>
        <taxon>Cytophagales</taxon>
        <taxon>Spirosomataceae</taxon>
        <taxon>Dyadobacter</taxon>
    </lineage>
</organism>
<dbReference type="SMART" id="SM00387">
    <property type="entry name" value="HATPase_c"/>
    <property type="match status" value="1"/>
</dbReference>
<evidence type="ECO:0000259" key="7">
    <source>
        <dbReference type="PROSITE" id="PS50112"/>
    </source>
</evidence>
<evidence type="ECO:0000313" key="10">
    <source>
        <dbReference type="Proteomes" id="UP000634134"/>
    </source>
</evidence>
<protein>
    <recommendedName>
        <fullName evidence="2">histidine kinase</fullName>
        <ecNumber evidence="2">2.7.13.3</ecNumber>
    </recommendedName>
</protein>
<dbReference type="InterPro" id="IPR004358">
    <property type="entry name" value="Sig_transdc_His_kin-like_C"/>
</dbReference>
<dbReference type="Gene3D" id="3.30.450.20">
    <property type="entry name" value="PAS domain"/>
    <property type="match status" value="4"/>
</dbReference>
<evidence type="ECO:0000256" key="5">
    <source>
        <dbReference type="ARBA" id="ARBA00022777"/>
    </source>
</evidence>
<dbReference type="InterPro" id="IPR001610">
    <property type="entry name" value="PAC"/>
</dbReference>
<dbReference type="NCBIfam" id="TIGR00229">
    <property type="entry name" value="sensory_box"/>
    <property type="match status" value="3"/>
</dbReference>
<dbReference type="PROSITE" id="PS50113">
    <property type="entry name" value="PAC"/>
    <property type="match status" value="3"/>
</dbReference>
<dbReference type="CDD" id="cd00130">
    <property type="entry name" value="PAS"/>
    <property type="match status" value="3"/>
</dbReference>
<evidence type="ECO:0000256" key="2">
    <source>
        <dbReference type="ARBA" id="ARBA00012438"/>
    </source>
</evidence>
<dbReference type="InterPro" id="IPR005467">
    <property type="entry name" value="His_kinase_dom"/>
</dbReference>
<dbReference type="InterPro" id="IPR052162">
    <property type="entry name" value="Sensor_kinase/Photoreceptor"/>
</dbReference>
<keyword evidence="3" id="KW-0597">Phosphoprotein</keyword>
<dbReference type="InterPro" id="IPR000014">
    <property type="entry name" value="PAS"/>
</dbReference>
<dbReference type="RefSeq" id="WP_194121656.1">
    <property type="nucleotide sequence ID" value="NZ_JACYGY010000001.1"/>
</dbReference>
<dbReference type="EC" id="2.7.13.3" evidence="2"/>
<dbReference type="SUPFAM" id="SSF55785">
    <property type="entry name" value="PYP-like sensor domain (PAS domain)"/>
    <property type="match status" value="4"/>
</dbReference>
<feature type="domain" description="PAS" evidence="7">
    <location>
        <begin position="393"/>
        <end position="439"/>
    </location>
</feature>
<dbReference type="Proteomes" id="UP000634134">
    <property type="component" value="Unassembled WGS sequence"/>
</dbReference>
<dbReference type="Pfam" id="PF02518">
    <property type="entry name" value="HATPase_c"/>
    <property type="match status" value="1"/>
</dbReference>
<feature type="domain" description="Histidine kinase" evidence="6">
    <location>
        <begin position="550"/>
        <end position="763"/>
    </location>
</feature>
<keyword evidence="10" id="KW-1185">Reference proteome</keyword>
<dbReference type="InterPro" id="IPR003594">
    <property type="entry name" value="HATPase_dom"/>
</dbReference>
<evidence type="ECO:0000259" key="8">
    <source>
        <dbReference type="PROSITE" id="PS50113"/>
    </source>
</evidence>
<evidence type="ECO:0000256" key="4">
    <source>
        <dbReference type="ARBA" id="ARBA00022679"/>
    </source>
</evidence>
<feature type="domain" description="PAC" evidence="8">
    <location>
        <begin position="85"/>
        <end position="138"/>
    </location>
</feature>
<dbReference type="Gene3D" id="3.30.565.10">
    <property type="entry name" value="Histidine kinase-like ATPase, C-terminal domain"/>
    <property type="match status" value="1"/>
</dbReference>
<keyword evidence="4" id="KW-0808">Transferase</keyword>